<dbReference type="InterPro" id="IPR032675">
    <property type="entry name" value="LRR_dom_sf"/>
</dbReference>
<name>A0AAV5EVW4_ELECO</name>
<reference evidence="2" key="1">
    <citation type="journal article" date="2018" name="DNA Res.">
        <title>Multiple hybrid de novo genome assembly of finger millet, an orphan allotetraploid crop.</title>
        <authorList>
            <person name="Hatakeyama M."/>
            <person name="Aluri S."/>
            <person name="Balachadran M.T."/>
            <person name="Sivarajan S.R."/>
            <person name="Patrignani A."/>
            <person name="Gruter S."/>
            <person name="Poveda L."/>
            <person name="Shimizu-Inatsugi R."/>
            <person name="Baeten J."/>
            <person name="Francoijs K.J."/>
            <person name="Nataraja K.N."/>
            <person name="Reddy Y.A.N."/>
            <person name="Phadnis S."/>
            <person name="Ravikumar R.L."/>
            <person name="Schlapbach R."/>
            <person name="Sreeman S.M."/>
            <person name="Shimizu K.K."/>
        </authorList>
    </citation>
    <scope>NUCLEOTIDE SEQUENCE</scope>
</reference>
<dbReference type="Pfam" id="PF00646">
    <property type="entry name" value="F-box"/>
    <property type="match status" value="1"/>
</dbReference>
<dbReference type="SUPFAM" id="SSF52047">
    <property type="entry name" value="RNI-like"/>
    <property type="match status" value="1"/>
</dbReference>
<dbReference type="Proteomes" id="UP001054889">
    <property type="component" value="Unassembled WGS sequence"/>
</dbReference>
<dbReference type="PANTHER" id="PTHR34223:SF98">
    <property type="entry name" value="OS04G0440901 PROTEIN"/>
    <property type="match status" value="1"/>
</dbReference>
<evidence type="ECO:0000313" key="2">
    <source>
        <dbReference type="EMBL" id="GJN27553.1"/>
    </source>
</evidence>
<evidence type="ECO:0000313" key="3">
    <source>
        <dbReference type="Proteomes" id="UP001054889"/>
    </source>
</evidence>
<dbReference type="EMBL" id="BQKI01000079">
    <property type="protein sequence ID" value="GJN27553.1"/>
    <property type="molecule type" value="Genomic_DNA"/>
</dbReference>
<reference evidence="2" key="2">
    <citation type="submission" date="2021-12" db="EMBL/GenBank/DDBJ databases">
        <title>Resequencing data analysis of finger millet.</title>
        <authorList>
            <person name="Hatakeyama M."/>
            <person name="Aluri S."/>
            <person name="Balachadran M.T."/>
            <person name="Sivarajan S.R."/>
            <person name="Poveda L."/>
            <person name="Shimizu-Inatsugi R."/>
            <person name="Schlapbach R."/>
            <person name="Sreeman S.M."/>
            <person name="Shimizu K.K."/>
        </authorList>
    </citation>
    <scope>NUCLEOTIDE SEQUENCE</scope>
</reference>
<dbReference type="PANTHER" id="PTHR34223">
    <property type="entry name" value="OS11G0201299 PROTEIN"/>
    <property type="match status" value="1"/>
</dbReference>
<sequence>MAGGVRRPRWLGRLHREESGDGGRRLRRRWRRSDLVPPLSMAARWRPGRPDLVAPFSMAAHWRPGGQIWSPPPCNAAATGRPCWRPDGDGASSLVAGRRQGVLAGGRAAAASSLRGGVAARTGLDVGSRARVVVTAVIRDYNNIFSNVATELVSADETRLHEGFSSFDPAPALRRRFPFQLVQCPEPGRVGLWNFQGAAAAATVSARRPAGAKSAPASFALASLEPARMEAASKRVRGSGGSSGDRLSALTDDLLGRILSFLPSRQSVQTSVLSKRWTDLWRSVPAINLDVQDFRVRDDDHYQRWLKMEDFTTNLLMRHRVARLDAFRLHIIGFYEVESRDFHRWIRRAIEYRPSVLEVKLPDCSSEYQLPNLRACRLKVLHLHGVSLDHAFADHLRSECPVLQELVTSWCYNDFGSIQSDSLKKLTVDGNSLVEASISVLHCHYPPVNEAVLLGSVFSVTSLETRGFSAMVVPFVGPVQFPTLENLRTLILDGCNLNDNFQLLRRCLRSSPDLEKLTIQLCWVFFSQFTATLVQFSLLVVLY</sequence>
<dbReference type="SUPFAM" id="SSF81383">
    <property type="entry name" value="F-box domain"/>
    <property type="match status" value="1"/>
</dbReference>
<dbReference type="InterPro" id="IPR036047">
    <property type="entry name" value="F-box-like_dom_sf"/>
</dbReference>
<proteinExistence type="predicted"/>
<organism evidence="2 3">
    <name type="scientific">Eleusine coracana subsp. coracana</name>
    <dbReference type="NCBI Taxonomy" id="191504"/>
    <lineage>
        <taxon>Eukaryota</taxon>
        <taxon>Viridiplantae</taxon>
        <taxon>Streptophyta</taxon>
        <taxon>Embryophyta</taxon>
        <taxon>Tracheophyta</taxon>
        <taxon>Spermatophyta</taxon>
        <taxon>Magnoliopsida</taxon>
        <taxon>Liliopsida</taxon>
        <taxon>Poales</taxon>
        <taxon>Poaceae</taxon>
        <taxon>PACMAD clade</taxon>
        <taxon>Chloridoideae</taxon>
        <taxon>Cynodonteae</taxon>
        <taxon>Eleusininae</taxon>
        <taxon>Eleusine</taxon>
    </lineage>
</organism>
<evidence type="ECO:0000259" key="1">
    <source>
        <dbReference type="Pfam" id="PF00646"/>
    </source>
</evidence>
<dbReference type="InterPro" id="IPR053781">
    <property type="entry name" value="F-box_AtFBL13-like"/>
</dbReference>
<dbReference type="CDD" id="cd22160">
    <property type="entry name" value="F-box_AtFBL13-like"/>
    <property type="match status" value="1"/>
</dbReference>
<accession>A0AAV5EVW4</accession>
<dbReference type="Gene3D" id="3.80.10.10">
    <property type="entry name" value="Ribonuclease Inhibitor"/>
    <property type="match status" value="1"/>
</dbReference>
<comment type="caution">
    <text evidence="2">The sequence shown here is derived from an EMBL/GenBank/DDBJ whole genome shotgun (WGS) entry which is preliminary data.</text>
</comment>
<gene>
    <name evidence="2" type="primary">gb15583</name>
    <name evidence="2" type="ORF">PR202_gb15583</name>
</gene>
<dbReference type="InterPro" id="IPR001810">
    <property type="entry name" value="F-box_dom"/>
</dbReference>
<dbReference type="InterPro" id="IPR053197">
    <property type="entry name" value="F-box_SCFL_complex_component"/>
</dbReference>
<feature type="domain" description="F-box" evidence="1">
    <location>
        <begin position="247"/>
        <end position="284"/>
    </location>
</feature>
<protein>
    <recommendedName>
        <fullName evidence="1">F-box domain-containing protein</fullName>
    </recommendedName>
</protein>
<dbReference type="AlphaFoldDB" id="A0AAV5EVW4"/>
<keyword evidence="3" id="KW-1185">Reference proteome</keyword>